<feature type="domain" description="Transposase IS200-like" evidence="1">
    <location>
        <begin position="8"/>
        <end position="143"/>
    </location>
</feature>
<comment type="caution">
    <text evidence="2">The sequence shown here is derived from an EMBL/GenBank/DDBJ whole genome shotgun (WGS) entry which is preliminary data.</text>
</comment>
<gene>
    <name evidence="2" type="ORF">A3D04_03470</name>
</gene>
<dbReference type="Proteomes" id="UP000177369">
    <property type="component" value="Unassembled WGS sequence"/>
</dbReference>
<organism evidence="2 3">
    <name type="scientific">Candidatus Curtissbacteria bacterium RIFCSPHIGHO2_02_FULL_40_16b</name>
    <dbReference type="NCBI Taxonomy" id="1797714"/>
    <lineage>
        <taxon>Bacteria</taxon>
        <taxon>Candidatus Curtissiibacteriota</taxon>
    </lineage>
</organism>
<dbReference type="GO" id="GO:0003677">
    <property type="term" value="F:DNA binding"/>
    <property type="evidence" value="ECO:0007669"/>
    <property type="project" value="InterPro"/>
</dbReference>
<dbReference type="SMART" id="SM01321">
    <property type="entry name" value="Y1_Tnp"/>
    <property type="match status" value="1"/>
</dbReference>
<name>A0A1F5G8Y8_9BACT</name>
<evidence type="ECO:0000259" key="1">
    <source>
        <dbReference type="SMART" id="SM01321"/>
    </source>
</evidence>
<dbReference type="PANTHER" id="PTHR34322">
    <property type="entry name" value="TRANSPOSASE, Y1_TNP DOMAIN-CONTAINING"/>
    <property type="match status" value="1"/>
</dbReference>
<dbReference type="EMBL" id="MFBD01000031">
    <property type="protein sequence ID" value="OGD88331.1"/>
    <property type="molecule type" value="Genomic_DNA"/>
</dbReference>
<dbReference type="Gene3D" id="3.30.70.1290">
    <property type="entry name" value="Transposase IS200-like"/>
    <property type="match status" value="1"/>
</dbReference>
<dbReference type="SUPFAM" id="SSF143422">
    <property type="entry name" value="Transposase IS200-like"/>
    <property type="match status" value="1"/>
</dbReference>
<dbReference type="InterPro" id="IPR002686">
    <property type="entry name" value="Transposase_17"/>
</dbReference>
<dbReference type="GO" id="GO:0004803">
    <property type="term" value="F:transposase activity"/>
    <property type="evidence" value="ECO:0007669"/>
    <property type="project" value="InterPro"/>
</dbReference>
<proteinExistence type="predicted"/>
<dbReference type="STRING" id="1797714.A3D04_03470"/>
<protein>
    <recommendedName>
        <fullName evidence="1">Transposase IS200-like domain-containing protein</fullName>
    </recommendedName>
</protein>
<dbReference type="GO" id="GO:0006313">
    <property type="term" value="P:DNA transposition"/>
    <property type="evidence" value="ECO:0007669"/>
    <property type="project" value="InterPro"/>
</dbReference>
<dbReference type="Pfam" id="PF01797">
    <property type="entry name" value="Y1_Tnp"/>
    <property type="match status" value="1"/>
</dbReference>
<dbReference type="InterPro" id="IPR036515">
    <property type="entry name" value="Transposase_17_sf"/>
</dbReference>
<reference evidence="2 3" key="1">
    <citation type="journal article" date="2016" name="Nat. Commun.">
        <title>Thousands of microbial genomes shed light on interconnected biogeochemical processes in an aquifer system.</title>
        <authorList>
            <person name="Anantharaman K."/>
            <person name="Brown C.T."/>
            <person name="Hug L.A."/>
            <person name="Sharon I."/>
            <person name="Castelle C.J."/>
            <person name="Probst A.J."/>
            <person name="Thomas B.C."/>
            <person name="Singh A."/>
            <person name="Wilkins M.J."/>
            <person name="Karaoz U."/>
            <person name="Brodie E.L."/>
            <person name="Williams K.H."/>
            <person name="Hubbard S.S."/>
            <person name="Banfield J.F."/>
        </authorList>
    </citation>
    <scope>NUCLEOTIDE SEQUENCE [LARGE SCALE GENOMIC DNA]</scope>
</reference>
<evidence type="ECO:0000313" key="3">
    <source>
        <dbReference type="Proteomes" id="UP000177369"/>
    </source>
</evidence>
<evidence type="ECO:0000313" key="2">
    <source>
        <dbReference type="EMBL" id="OGD88331.1"/>
    </source>
</evidence>
<dbReference type="PANTHER" id="PTHR34322:SF2">
    <property type="entry name" value="TRANSPOSASE IS200-LIKE DOMAIN-CONTAINING PROTEIN"/>
    <property type="match status" value="1"/>
</dbReference>
<accession>A0A1F5G8Y8</accession>
<sequence length="214" mass="25525">MLRKDIITTNSFYHIFNRGVNKAKIFFDDADYSRFLEAAIHYKSSTRQFSHSKRYKYPDTGTGQNAKVQVFAYCLMPNHFHFLIRQLADHGITSYMQHLSNSYSHYIHTRYKRTGPLFEGRFKNRLIDSDEQLVHVSRYIHLNPLVSELVDNLINYKWSSYKSYITSYEDKLISDFNIVLGRFKSRKDYEQFVIDQSDYGKELERIKHLALDFD</sequence>
<dbReference type="AlphaFoldDB" id="A0A1F5G8Y8"/>